<proteinExistence type="predicted"/>
<evidence type="ECO:0008006" key="3">
    <source>
        <dbReference type="Google" id="ProtNLM"/>
    </source>
</evidence>
<protein>
    <recommendedName>
        <fullName evidence="3">Tetratricopeptide repeat-containing protein</fullName>
    </recommendedName>
</protein>
<evidence type="ECO:0000313" key="2">
    <source>
        <dbReference type="Proteomes" id="UP000619293"/>
    </source>
</evidence>
<keyword evidence="2" id="KW-1185">Reference proteome</keyword>
<dbReference type="Gene3D" id="1.25.40.10">
    <property type="entry name" value="Tetratricopeptide repeat domain"/>
    <property type="match status" value="1"/>
</dbReference>
<sequence>MSNERPSPHPDDAPEDATAAITERLRGLIEAYVAGGDAGWILSPDAVSLCQAAVLKAISDGLTNADAELLRLAGWLCWFRHEALTNVGDGTGADRELGDSVRLFLVLDLVRPDLVPSGHRRYLDRLRSDGALPDLAYRERELAEVLLGPATADPSTLDAAIELVRSSIEHGGQNGIDGWNALMRALWRRYRNAARVADLTAVVEAAERVLSLVDPVGRTTALTQVGVAEQIRHGRTGSMASLARCIEVLSEALALTATDSPARIGLLVELGMALRARGARARSLDDISRAVALTREALVQPGIDASEQASALSMLGLALCARYELAGRAEDLDEAIAVARESVAIDTDADRSVRIGNLGLVLSTQHHHCRNTDDLIELVGVARLAVATAGTAHQQGVAQGQLAVALTRQAEASGGLADLNEAITAARAAVAALIDHQHRPYYQHDLAKALYERYLRTGSAEDIDEAIDVSRASVAATDSDDPYRAMRLSGLVGPLESRYHLNNQFGDLLDAVAAAEESVLCSRASAPEYAGLLSNLSGARRTLAEHTGQVADADAALRTAARALEINSHSPGRRHVHLRNLAACHTVRFRATGERADLGRAIEMLRDALAEPSITESDRCTLLSDLGQRLIERYEAAPDDGGPAQISDGIAACREAARIAGAPAGDRLRAAARWGAAAERHRLPDAAAGYAAVVKLLPVAAWHGLDRPSQERQLMTWGSLVTLAAAWSFDTGSPDDALELLEQGRGVMWTHQLGRRTDLAALQAVRPDLADRLNAVRIELDVPRTSFADRVGRANWPT</sequence>
<dbReference type="RefSeq" id="WP_191842610.1">
    <property type="nucleotide sequence ID" value="NZ_BAAALB010000024.1"/>
</dbReference>
<comment type="caution">
    <text evidence="1">The sequence shown here is derived from an EMBL/GenBank/DDBJ whole genome shotgun (WGS) entry which is preliminary data.</text>
</comment>
<name>A0A8J3K6M2_9ACTN</name>
<organism evidence="1 2">
    <name type="scientific">Catellatospora chokoriensis</name>
    <dbReference type="NCBI Taxonomy" id="310353"/>
    <lineage>
        <taxon>Bacteria</taxon>
        <taxon>Bacillati</taxon>
        <taxon>Actinomycetota</taxon>
        <taxon>Actinomycetes</taxon>
        <taxon>Micromonosporales</taxon>
        <taxon>Micromonosporaceae</taxon>
        <taxon>Catellatospora</taxon>
    </lineage>
</organism>
<accession>A0A8J3K6M2</accession>
<reference evidence="1 2" key="1">
    <citation type="submission" date="2021-01" db="EMBL/GenBank/DDBJ databases">
        <title>Whole genome shotgun sequence of Catellatospora chokoriensis NBRC 107358.</title>
        <authorList>
            <person name="Komaki H."/>
            <person name="Tamura T."/>
        </authorList>
    </citation>
    <scope>NUCLEOTIDE SEQUENCE [LARGE SCALE GENOMIC DNA]</scope>
    <source>
        <strain evidence="1 2">NBRC 107358</strain>
    </source>
</reference>
<dbReference type="AlphaFoldDB" id="A0A8J3K6M2"/>
<dbReference type="Proteomes" id="UP000619293">
    <property type="component" value="Unassembled WGS sequence"/>
</dbReference>
<gene>
    <name evidence="1" type="ORF">Cch02nite_38680</name>
</gene>
<dbReference type="SUPFAM" id="SSF48452">
    <property type="entry name" value="TPR-like"/>
    <property type="match status" value="1"/>
</dbReference>
<evidence type="ECO:0000313" key="1">
    <source>
        <dbReference type="EMBL" id="GIF90424.1"/>
    </source>
</evidence>
<dbReference type="EMBL" id="BONG01000023">
    <property type="protein sequence ID" value="GIF90424.1"/>
    <property type="molecule type" value="Genomic_DNA"/>
</dbReference>
<dbReference type="InterPro" id="IPR011990">
    <property type="entry name" value="TPR-like_helical_dom_sf"/>
</dbReference>